<dbReference type="CDD" id="cd00146">
    <property type="entry name" value="PKD"/>
    <property type="match status" value="2"/>
</dbReference>
<evidence type="ECO:0000313" key="2">
    <source>
        <dbReference type="EMBL" id="WGL17221.1"/>
    </source>
</evidence>
<dbReference type="InterPro" id="IPR013783">
    <property type="entry name" value="Ig-like_fold"/>
</dbReference>
<name>A0ABY8NE78_9GAMM</name>
<dbReference type="InterPro" id="IPR035986">
    <property type="entry name" value="PKD_dom_sf"/>
</dbReference>
<dbReference type="SMART" id="SM00089">
    <property type="entry name" value="PKD"/>
    <property type="match status" value="2"/>
</dbReference>
<protein>
    <submittedName>
        <fullName evidence="2">PKD domain-containing protein</fullName>
    </submittedName>
</protein>
<accession>A0ABY8NE78</accession>
<sequence length="596" mass="63649">MRKVAKYFIFIFNITITNVVFAQELLKSSAEYSYEIYVDSRENRFSQSVSETIPFVTKEIYSTNLLGLNVPLFHPEYDDSSWPYNGTFAAEYAVSTAAFASLSNLSVLSSFHLFNFVAEWGEVMNGHISQNANSVLQLSLSHTDAGTLYLQPVFEIRGTRRGNFSYAPHIVSLNMTLNGEPSSKSDLFAGTAPSDGTVWQDTQVIASEIPAEVPAGAEALFTFEQQVQIEVIFEPGHGFDESGDYYSGIENTAVLLGVNLYEDPEMTTPVIRRVTVSSASGLDITVVNASDLPPVADVNGPYTGTAGSPIEFDGSGSYDPEGGAMSFAWDFGDGNFSTEPSPKHAYAVPDDYLVVLTVTDDMGNIDTTTTLAQVNAANQYPTANPGGPYAASEGESVNFDGAGSVDPDGNIVMYTWDFGDGSSGIGAMPKHTYTSAGLYTVTLQIMDDYGDSHAASTTVSVAAVPINTQPLCTSAIASDALLWPPNHGYRDILINNVSDPDGDPVTIVIDEIYQDELVDGRGDGSFVPDARGIGSDTAEVRAERSASGNGRIYHILFSASDSRGGLCSGQVTVGVPLKSKETAVDGGQLYDSTIAD</sequence>
<feature type="domain" description="PKD" evidence="1">
    <location>
        <begin position="380"/>
        <end position="461"/>
    </location>
</feature>
<organism evidence="2 3">
    <name type="scientific">Microbulbifer bruguierae</name>
    <dbReference type="NCBI Taxonomy" id="3029061"/>
    <lineage>
        <taxon>Bacteria</taxon>
        <taxon>Pseudomonadati</taxon>
        <taxon>Pseudomonadota</taxon>
        <taxon>Gammaproteobacteria</taxon>
        <taxon>Cellvibrionales</taxon>
        <taxon>Microbulbiferaceae</taxon>
        <taxon>Microbulbifer</taxon>
    </lineage>
</organism>
<reference evidence="2 3" key="1">
    <citation type="submission" date="2023-02" db="EMBL/GenBank/DDBJ databases">
        <title>Description and genomic characterization of Microbulbifer bruguierae sp. nov., isolated from the sediment of mangrove plant Bruguiera sexangula.</title>
        <authorList>
            <person name="Long M."/>
        </authorList>
    </citation>
    <scope>NUCLEOTIDE SEQUENCE [LARGE SCALE GENOMIC DNA]</scope>
    <source>
        <strain evidence="2 3">H12</strain>
    </source>
</reference>
<evidence type="ECO:0000313" key="3">
    <source>
        <dbReference type="Proteomes" id="UP001236500"/>
    </source>
</evidence>
<evidence type="ECO:0000259" key="1">
    <source>
        <dbReference type="PROSITE" id="PS50093"/>
    </source>
</evidence>
<gene>
    <name evidence="2" type="ORF">PVT68_02710</name>
</gene>
<proteinExistence type="predicted"/>
<feature type="domain" description="PKD" evidence="1">
    <location>
        <begin position="293"/>
        <end position="374"/>
    </location>
</feature>
<dbReference type="PROSITE" id="PS50093">
    <property type="entry name" value="PKD"/>
    <property type="match status" value="2"/>
</dbReference>
<dbReference type="EMBL" id="CP118605">
    <property type="protein sequence ID" value="WGL17221.1"/>
    <property type="molecule type" value="Genomic_DNA"/>
</dbReference>
<dbReference type="Gene3D" id="2.60.40.10">
    <property type="entry name" value="Immunoglobulins"/>
    <property type="match status" value="2"/>
</dbReference>
<dbReference type="RefSeq" id="WP_280321058.1">
    <property type="nucleotide sequence ID" value="NZ_CP118605.1"/>
</dbReference>
<keyword evidence="3" id="KW-1185">Reference proteome</keyword>
<dbReference type="Pfam" id="PF18911">
    <property type="entry name" value="PKD_4"/>
    <property type="match status" value="2"/>
</dbReference>
<dbReference type="SUPFAM" id="SSF49299">
    <property type="entry name" value="PKD domain"/>
    <property type="match status" value="2"/>
</dbReference>
<dbReference type="InterPro" id="IPR022409">
    <property type="entry name" value="PKD/Chitinase_dom"/>
</dbReference>
<dbReference type="InterPro" id="IPR000601">
    <property type="entry name" value="PKD_dom"/>
</dbReference>
<dbReference type="Proteomes" id="UP001236500">
    <property type="component" value="Chromosome"/>
</dbReference>